<dbReference type="AlphaFoldDB" id="A0AAD9P653"/>
<evidence type="ECO:0000313" key="1">
    <source>
        <dbReference type="EMBL" id="KAK2188741.1"/>
    </source>
</evidence>
<name>A0AAD9P653_RIDPI</name>
<reference evidence="1" key="1">
    <citation type="journal article" date="2023" name="Mol. Biol. Evol.">
        <title>Third-Generation Sequencing Reveals the Adaptive Role of the Epigenome in Three Deep-Sea Polychaetes.</title>
        <authorList>
            <person name="Perez M."/>
            <person name="Aroh O."/>
            <person name="Sun Y."/>
            <person name="Lan Y."/>
            <person name="Juniper S.K."/>
            <person name="Young C.R."/>
            <person name="Angers B."/>
            <person name="Qian P.Y."/>
        </authorList>
    </citation>
    <scope>NUCLEOTIDE SEQUENCE</scope>
    <source>
        <strain evidence="1">R07B-5</strain>
    </source>
</reference>
<keyword evidence="2" id="KW-1185">Reference proteome</keyword>
<sequence>MPELLCPGNPKCKRHFKSEMGMRGHATGCEEAQKHVLKRPVLGQHPVHARGTKVAERAIFVDNHESGNDKICRQKKIVFTADCLLNPRFM</sequence>
<organism evidence="1 2">
    <name type="scientific">Ridgeia piscesae</name>
    <name type="common">Tubeworm</name>
    <dbReference type="NCBI Taxonomy" id="27915"/>
    <lineage>
        <taxon>Eukaryota</taxon>
        <taxon>Metazoa</taxon>
        <taxon>Spiralia</taxon>
        <taxon>Lophotrochozoa</taxon>
        <taxon>Annelida</taxon>
        <taxon>Polychaeta</taxon>
        <taxon>Sedentaria</taxon>
        <taxon>Canalipalpata</taxon>
        <taxon>Sabellida</taxon>
        <taxon>Siboglinidae</taxon>
        <taxon>Ridgeia</taxon>
    </lineage>
</organism>
<dbReference type="Proteomes" id="UP001209878">
    <property type="component" value="Unassembled WGS sequence"/>
</dbReference>
<gene>
    <name evidence="1" type="ORF">NP493_123g01031</name>
</gene>
<proteinExistence type="predicted"/>
<dbReference type="EMBL" id="JAODUO010000123">
    <property type="protein sequence ID" value="KAK2188741.1"/>
    <property type="molecule type" value="Genomic_DNA"/>
</dbReference>
<evidence type="ECO:0000313" key="2">
    <source>
        <dbReference type="Proteomes" id="UP001209878"/>
    </source>
</evidence>
<comment type="caution">
    <text evidence="1">The sequence shown here is derived from an EMBL/GenBank/DDBJ whole genome shotgun (WGS) entry which is preliminary data.</text>
</comment>
<accession>A0AAD9P653</accession>
<protein>
    <submittedName>
        <fullName evidence="1">Uncharacterized protein</fullName>
    </submittedName>
</protein>